<name>A0ABZ1U435_9ACTN</name>
<dbReference type="PROSITE" id="PS00383">
    <property type="entry name" value="TYR_PHOSPHATASE_1"/>
    <property type="match status" value="1"/>
</dbReference>
<dbReference type="InterPro" id="IPR029021">
    <property type="entry name" value="Prot-tyrosine_phosphatase-like"/>
</dbReference>
<dbReference type="InterPro" id="IPR000387">
    <property type="entry name" value="Tyr_Pase_dom"/>
</dbReference>
<dbReference type="Proteomes" id="UP001432222">
    <property type="component" value="Chromosome"/>
</dbReference>
<evidence type="ECO:0000256" key="1">
    <source>
        <dbReference type="ARBA" id="ARBA00009580"/>
    </source>
</evidence>
<keyword evidence="4" id="KW-1185">Reference proteome</keyword>
<dbReference type="Gene3D" id="3.90.190.10">
    <property type="entry name" value="Protein tyrosine phosphatase superfamily"/>
    <property type="match status" value="1"/>
</dbReference>
<evidence type="ECO:0000313" key="3">
    <source>
        <dbReference type="EMBL" id="WUQ84901.1"/>
    </source>
</evidence>
<dbReference type="InterPro" id="IPR016130">
    <property type="entry name" value="Tyr_Pase_AS"/>
</dbReference>
<proteinExistence type="inferred from homology"/>
<sequence length="308" mass="32872">MTDQQTGVADFPAARSLGLFGAVNARDLGGYRTAEGLVLRAGVALRSDGLNRLTDEDLGRLSGLGLRRIVDLRSRDEVREAGADRTADGMTLHHLPVFAVDFDIHATLRSALAERDPAGQRALLGDGRAGAMMTGLYRWFVTDSIAREQFARVLRLLAEPGASPLLFHCSAGKDRTGWTAAVLLTALGVDRETVFTDYLLTNERSAAVVGTVLESLRVRGLMSEPELLLPVFRAERHYLEAAFEEVGAGWPDFDAFWGDGLGLDGGVLAGLRANLLESWDPSDLAAPVGARAPRAAAEPPLGAGSPEA</sequence>
<dbReference type="RefSeq" id="WP_328955718.1">
    <property type="nucleotide sequence ID" value="NZ_CP108110.1"/>
</dbReference>
<protein>
    <submittedName>
        <fullName evidence="3">Tyrosine-protein phosphatase</fullName>
    </submittedName>
</protein>
<accession>A0ABZ1U435</accession>
<feature type="domain" description="Tyrosine specific protein phosphatases" evidence="2">
    <location>
        <begin position="148"/>
        <end position="190"/>
    </location>
</feature>
<dbReference type="Pfam" id="PF13350">
    <property type="entry name" value="Y_phosphatase3"/>
    <property type="match status" value="1"/>
</dbReference>
<dbReference type="InterPro" id="IPR026893">
    <property type="entry name" value="Tyr/Ser_Pase_IphP-type"/>
</dbReference>
<dbReference type="PROSITE" id="PS50056">
    <property type="entry name" value="TYR_PHOSPHATASE_2"/>
    <property type="match status" value="1"/>
</dbReference>
<dbReference type="EMBL" id="CP108110">
    <property type="protein sequence ID" value="WUQ84901.1"/>
    <property type="molecule type" value="Genomic_DNA"/>
</dbReference>
<gene>
    <name evidence="3" type="ORF">OHA16_19165</name>
</gene>
<reference evidence="3" key="1">
    <citation type="submission" date="2022-10" db="EMBL/GenBank/DDBJ databases">
        <title>The complete genomes of actinobacterial strains from the NBC collection.</title>
        <authorList>
            <person name="Joergensen T.S."/>
            <person name="Alvarez Arevalo M."/>
            <person name="Sterndorff E.B."/>
            <person name="Faurdal D."/>
            <person name="Vuksanovic O."/>
            <person name="Mourched A.-S."/>
            <person name="Charusanti P."/>
            <person name="Shaw S."/>
            <person name="Blin K."/>
            <person name="Weber T."/>
        </authorList>
    </citation>
    <scope>NUCLEOTIDE SEQUENCE</scope>
    <source>
        <strain evidence="3">NBC_00222</strain>
    </source>
</reference>
<evidence type="ECO:0000313" key="4">
    <source>
        <dbReference type="Proteomes" id="UP001432222"/>
    </source>
</evidence>
<evidence type="ECO:0000259" key="2">
    <source>
        <dbReference type="PROSITE" id="PS50056"/>
    </source>
</evidence>
<dbReference type="PANTHER" id="PTHR31126">
    <property type="entry name" value="TYROSINE-PROTEIN PHOSPHATASE"/>
    <property type="match status" value="1"/>
</dbReference>
<dbReference type="PANTHER" id="PTHR31126:SF1">
    <property type="entry name" value="TYROSINE SPECIFIC PROTEIN PHOSPHATASES DOMAIN-CONTAINING PROTEIN"/>
    <property type="match status" value="1"/>
</dbReference>
<comment type="similarity">
    <text evidence="1">Belongs to the protein-tyrosine phosphatase family.</text>
</comment>
<organism evidence="3 4">
    <name type="scientific">Kitasatospora purpeofusca</name>
    <dbReference type="NCBI Taxonomy" id="67352"/>
    <lineage>
        <taxon>Bacteria</taxon>
        <taxon>Bacillati</taxon>
        <taxon>Actinomycetota</taxon>
        <taxon>Actinomycetes</taxon>
        <taxon>Kitasatosporales</taxon>
        <taxon>Streptomycetaceae</taxon>
        <taxon>Kitasatospora</taxon>
    </lineage>
</organism>
<dbReference type="SUPFAM" id="SSF52799">
    <property type="entry name" value="(Phosphotyrosine protein) phosphatases II"/>
    <property type="match status" value="1"/>
</dbReference>